<dbReference type="GO" id="GO:0005794">
    <property type="term" value="C:Golgi apparatus"/>
    <property type="evidence" value="ECO:0007669"/>
    <property type="project" value="TreeGrafter"/>
</dbReference>
<dbReference type="PANTHER" id="PTHR47032:SF1">
    <property type="entry name" value="UDP-D-XYLOSE:L-FUCOSE ALPHA-1,3-D-XYLOSYLTRANSFERASE-RELATED"/>
    <property type="match status" value="1"/>
</dbReference>
<comment type="caution">
    <text evidence="2">The sequence shown here is derived from an EMBL/GenBank/DDBJ whole genome shotgun (WGS) entry which is preliminary data.</text>
</comment>
<organism evidence="2 3">
    <name type="scientific">Tetrabaena socialis</name>
    <dbReference type="NCBI Taxonomy" id="47790"/>
    <lineage>
        <taxon>Eukaryota</taxon>
        <taxon>Viridiplantae</taxon>
        <taxon>Chlorophyta</taxon>
        <taxon>core chlorophytes</taxon>
        <taxon>Chlorophyceae</taxon>
        <taxon>CS clade</taxon>
        <taxon>Chlamydomonadales</taxon>
        <taxon>Tetrabaenaceae</taxon>
        <taxon>Tetrabaena</taxon>
    </lineage>
</organism>
<gene>
    <name evidence="2" type="ORF">TSOC_006659</name>
</gene>
<evidence type="ECO:0000313" key="2">
    <source>
        <dbReference type="EMBL" id="PNH06928.1"/>
    </source>
</evidence>
<dbReference type="AlphaFoldDB" id="A0A2J8A351"/>
<dbReference type="EMBL" id="PGGS01000207">
    <property type="protein sequence ID" value="PNH06928.1"/>
    <property type="molecule type" value="Genomic_DNA"/>
</dbReference>
<protein>
    <recommendedName>
        <fullName evidence="1">Nucleotide-diphospho-sugar transferase domain-containing protein</fullName>
    </recommendedName>
</protein>
<dbReference type="PANTHER" id="PTHR47032">
    <property type="entry name" value="UDP-D-XYLOSE:L-FUCOSE ALPHA-1,3-D-XYLOSYLTRANSFERASE-RELATED"/>
    <property type="match status" value="1"/>
</dbReference>
<feature type="non-terminal residue" evidence="2">
    <location>
        <position position="1"/>
    </location>
</feature>
<dbReference type="OrthoDB" id="523104at2759"/>
<evidence type="ECO:0000313" key="3">
    <source>
        <dbReference type="Proteomes" id="UP000236333"/>
    </source>
</evidence>
<keyword evidence="3" id="KW-1185">Reference proteome</keyword>
<dbReference type="Proteomes" id="UP000236333">
    <property type="component" value="Unassembled WGS sequence"/>
</dbReference>
<dbReference type="GO" id="GO:0016757">
    <property type="term" value="F:glycosyltransferase activity"/>
    <property type="evidence" value="ECO:0007669"/>
    <property type="project" value="TreeGrafter"/>
</dbReference>
<dbReference type="Pfam" id="PF03407">
    <property type="entry name" value="Nucleotid_trans"/>
    <property type="match status" value="1"/>
</dbReference>
<dbReference type="InterPro" id="IPR052636">
    <property type="entry name" value="UDP-D-xylose:L-fucose_XylT"/>
</dbReference>
<proteinExistence type="predicted"/>
<accession>A0A2J8A351</accession>
<feature type="domain" description="Nucleotide-diphospho-sugar transferase" evidence="1">
    <location>
        <begin position="103"/>
        <end position="273"/>
    </location>
</feature>
<evidence type="ECO:0000259" key="1">
    <source>
        <dbReference type="Pfam" id="PF03407"/>
    </source>
</evidence>
<reference evidence="2 3" key="1">
    <citation type="journal article" date="2017" name="Mol. Biol. Evol.">
        <title>The 4-celled Tetrabaena socialis nuclear genome reveals the essential components for genetic control of cell number at the origin of multicellularity in the volvocine lineage.</title>
        <authorList>
            <person name="Featherston J."/>
            <person name="Arakaki Y."/>
            <person name="Hanschen E.R."/>
            <person name="Ferris P.J."/>
            <person name="Michod R.E."/>
            <person name="Olson B.J.S.C."/>
            <person name="Nozaki H."/>
            <person name="Durand P.M."/>
        </authorList>
    </citation>
    <scope>NUCLEOTIDE SEQUENCE [LARGE SCALE GENOMIC DNA]</scope>
    <source>
        <strain evidence="2 3">NIES-571</strain>
    </source>
</reference>
<sequence>ATHRPAEQQAGAIRRVGLAALDLPNLAASFWTPNGLRLPSAELVAATRGARLPVMDDSGGRRTIVLMTIASEFAFQRMFGSFVSSLASITFPLRNGTVSSLARHLVVNVMNAGSMDSCTRVAGQYGAWCVNYSHRDFAAGNFDTHSNDFYGIGFTKTATILDGLSLGLDVLFLDADQTLFRNPLPYLLARQVDVLVTGDCHNHDDRTPADRLPPVNNNIGFVYFRSTAMVTRAVYNWGLHLANIARRGEKPWDQLTFGGAMEFISLEVSVRHLSLGMLRPDLFPYLCMATCGCNLRGVPLLQNGLLAKLNKNESTTPHFYYCDAELMQDWYAFHFPCATDMNGKAALMAEYSLMYQKVVGPLNSRSGLLNVLV</sequence>
<dbReference type="InterPro" id="IPR005069">
    <property type="entry name" value="Nucl-diP-sugar_transferase"/>
</dbReference>
<name>A0A2J8A351_9CHLO</name>